<dbReference type="SUPFAM" id="SSF54919">
    <property type="entry name" value="Nucleoside diphosphate kinase, NDK"/>
    <property type="match status" value="1"/>
</dbReference>
<dbReference type="Gene3D" id="3.30.70.141">
    <property type="entry name" value="Nucleoside diphosphate kinase-like domain"/>
    <property type="match status" value="1"/>
</dbReference>
<evidence type="ECO:0000313" key="6">
    <source>
        <dbReference type="Proteomes" id="UP000324705"/>
    </source>
</evidence>
<accession>A0A9R0V7Z4</accession>
<evidence type="ECO:0000256" key="3">
    <source>
        <dbReference type="SAM" id="MobiDB-lite"/>
    </source>
</evidence>
<gene>
    <name evidence="5" type="ORF">TRITD_1Bv1G133370</name>
</gene>
<feature type="region of interest" description="Disordered" evidence="3">
    <location>
        <begin position="18"/>
        <end position="57"/>
    </location>
</feature>
<dbReference type="AlphaFoldDB" id="A0A9R0V7Z4"/>
<dbReference type="Pfam" id="PF00334">
    <property type="entry name" value="NDK"/>
    <property type="match status" value="1"/>
</dbReference>
<organism evidence="5 6">
    <name type="scientific">Triticum turgidum subsp. durum</name>
    <name type="common">Durum wheat</name>
    <name type="synonym">Triticum durum</name>
    <dbReference type="NCBI Taxonomy" id="4567"/>
    <lineage>
        <taxon>Eukaryota</taxon>
        <taxon>Viridiplantae</taxon>
        <taxon>Streptophyta</taxon>
        <taxon>Embryophyta</taxon>
        <taxon>Tracheophyta</taxon>
        <taxon>Spermatophyta</taxon>
        <taxon>Magnoliopsida</taxon>
        <taxon>Liliopsida</taxon>
        <taxon>Poales</taxon>
        <taxon>Poaceae</taxon>
        <taxon>BOP clade</taxon>
        <taxon>Pooideae</taxon>
        <taxon>Triticodae</taxon>
        <taxon>Triticeae</taxon>
        <taxon>Triticinae</taxon>
        <taxon>Triticum</taxon>
    </lineage>
</organism>
<dbReference type="InterPro" id="IPR036850">
    <property type="entry name" value="NDK-like_dom_sf"/>
</dbReference>
<comment type="catalytic activity">
    <reaction evidence="2">
        <text>a ribonucleoside 5'-diphosphate + ATP = a ribonucleoside 5'-triphosphate + ADP</text>
        <dbReference type="Rhea" id="RHEA:18113"/>
        <dbReference type="ChEBI" id="CHEBI:30616"/>
        <dbReference type="ChEBI" id="CHEBI:57930"/>
        <dbReference type="ChEBI" id="CHEBI:61557"/>
        <dbReference type="ChEBI" id="CHEBI:456216"/>
        <dbReference type="EC" id="2.7.4.6"/>
    </reaction>
</comment>
<dbReference type="Proteomes" id="UP000324705">
    <property type="component" value="Chromosome 1B"/>
</dbReference>
<name>A0A9R0V7Z4_TRITD</name>
<evidence type="ECO:0000313" key="5">
    <source>
        <dbReference type="EMBL" id="VAH18103.1"/>
    </source>
</evidence>
<reference evidence="5 6" key="1">
    <citation type="submission" date="2017-09" db="EMBL/GenBank/DDBJ databases">
        <authorList>
            <consortium name="International Durum Wheat Genome Sequencing Consortium (IDWGSC)"/>
            <person name="Milanesi L."/>
        </authorList>
    </citation>
    <scope>NUCLEOTIDE SEQUENCE [LARGE SCALE GENOMIC DNA]</scope>
    <source>
        <strain evidence="6">cv. Svevo</strain>
    </source>
</reference>
<evidence type="ECO:0000259" key="4">
    <source>
        <dbReference type="Pfam" id="PF00334"/>
    </source>
</evidence>
<dbReference type="EMBL" id="LT934112">
    <property type="protein sequence ID" value="VAH18103.1"/>
    <property type="molecule type" value="Genomic_DNA"/>
</dbReference>
<dbReference type="Gramene" id="TRITD1Bv1G133370.1">
    <property type="protein sequence ID" value="TRITD1Bv1G133370.1"/>
    <property type="gene ID" value="TRITD1Bv1G133370"/>
</dbReference>
<sequence length="75" mass="7786">MVWEGKSVVSTGRKIIGATNPLASEPGTIRVPGRRSPCGSLRALPSGGAASTTGSTRPKMCHEWLSAGFAKHLPN</sequence>
<comment type="catalytic activity">
    <reaction evidence="1">
        <text>a 2'-deoxyribonucleoside 5'-diphosphate + ATP = a 2'-deoxyribonucleoside 5'-triphosphate + ADP</text>
        <dbReference type="Rhea" id="RHEA:44640"/>
        <dbReference type="ChEBI" id="CHEBI:30616"/>
        <dbReference type="ChEBI" id="CHEBI:61560"/>
        <dbReference type="ChEBI" id="CHEBI:73316"/>
        <dbReference type="ChEBI" id="CHEBI:456216"/>
        <dbReference type="EC" id="2.7.4.6"/>
    </reaction>
</comment>
<dbReference type="InterPro" id="IPR034907">
    <property type="entry name" value="NDK-like_dom"/>
</dbReference>
<keyword evidence="6" id="KW-1185">Reference proteome</keyword>
<proteinExistence type="predicted"/>
<evidence type="ECO:0000256" key="2">
    <source>
        <dbReference type="ARBA" id="ARBA00000937"/>
    </source>
</evidence>
<feature type="domain" description="Nucleoside diphosphate kinase-like" evidence="4">
    <location>
        <begin position="1"/>
        <end position="30"/>
    </location>
</feature>
<evidence type="ECO:0000256" key="1">
    <source>
        <dbReference type="ARBA" id="ARBA00000082"/>
    </source>
</evidence>
<protein>
    <recommendedName>
        <fullName evidence="4">Nucleoside diphosphate kinase-like domain-containing protein</fullName>
    </recommendedName>
</protein>
<dbReference type="GO" id="GO:0004550">
    <property type="term" value="F:nucleoside diphosphate kinase activity"/>
    <property type="evidence" value="ECO:0007669"/>
    <property type="project" value="UniProtKB-EC"/>
</dbReference>